<dbReference type="Pfam" id="PF13715">
    <property type="entry name" value="CarbopepD_reg_2"/>
    <property type="match status" value="1"/>
</dbReference>
<comment type="similarity">
    <text evidence="10 11">Belongs to the TonB-dependent receptor family.</text>
</comment>
<dbReference type="Gene3D" id="2.170.130.10">
    <property type="entry name" value="TonB-dependent receptor, plug domain"/>
    <property type="match status" value="1"/>
</dbReference>
<evidence type="ECO:0000256" key="2">
    <source>
        <dbReference type="ARBA" id="ARBA00022448"/>
    </source>
</evidence>
<keyword evidence="8 14" id="KW-0675">Receptor</keyword>
<accession>F0SAF9</accession>
<evidence type="ECO:0000256" key="10">
    <source>
        <dbReference type="PROSITE-ProRule" id="PRU01360"/>
    </source>
</evidence>
<name>F0SAF9_PSESL</name>
<dbReference type="HOGENOM" id="CLU_307117_0_0_10"/>
<evidence type="ECO:0000256" key="8">
    <source>
        <dbReference type="ARBA" id="ARBA00023170"/>
    </source>
</evidence>
<dbReference type="EMBL" id="CP002545">
    <property type="protein sequence ID" value="ADY52579.1"/>
    <property type="molecule type" value="Genomic_DNA"/>
</dbReference>
<dbReference type="Pfam" id="PF07715">
    <property type="entry name" value="Plug"/>
    <property type="match status" value="1"/>
</dbReference>
<dbReference type="Gene3D" id="2.40.170.20">
    <property type="entry name" value="TonB-dependent receptor, beta-barrel domain"/>
    <property type="match status" value="1"/>
</dbReference>
<evidence type="ECO:0000256" key="11">
    <source>
        <dbReference type="RuleBase" id="RU003357"/>
    </source>
</evidence>
<evidence type="ECO:0000256" key="3">
    <source>
        <dbReference type="ARBA" id="ARBA00022452"/>
    </source>
</evidence>
<dbReference type="Proteomes" id="UP000000310">
    <property type="component" value="Chromosome"/>
</dbReference>
<dbReference type="Gene3D" id="2.60.40.1120">
    <property type="entry name" value="Carboxypeptidase-like, regulatory domain"/>
    <property type="match status" value="1"/>
</dbReference>
<dbReference type="Pfam" id="PF00593">
    <property type="entry name" value="TonB_dep_Rec_b-barrel"/>
    <property type="match status" value="1"/>
</dbReference>
<evidence type="ECO:0000259" key="13">
    <source>
        <dbReference type="Pfam" id="PF07715"/>
    </source>
</evidence>
<dbReference type="SUPFAM" id="SSF49464">
    <property type="entry name" value="Carboxypeptidase regulatory domain-like"/>
    <property type="match status" value="1"/>
</dbReference>
<dbReference type="GO" id="GO:0009279">
    <property type="term" value="C:cell outer membrane"/>
    <property type="evidence" value="ECO:0007669"/>
    <property type="project" value="UniProtKB-SubCell"/>
</dbReference>
<reference evidence="14 15" key="1">
    <citation type="journal article" date="2011" name="Stand. Genomic Sci.">
        <title>Complete genome sequence of the gliding, heparinolytic Pedobacter saltans type strain (113).</title>
        <authorList>
            <person name="Liolios K."/>
            <person name="Sikorski J."/>
            <person name="Lu M."/>
            <person name="Nolan M."/>
            <person name="Lapidus A."/>
            <person name="Lucas S."/>
            <person name="Hammon N."/>
            <person name="Deshpande S."/>
            <person name="Cheng J.F."/>
            <person name="Tapia R."/>
            <person name="Han C."/>
            <person name="Goodwin L."/>
            <person name="Pitluck S."/>
            <person name="Huntemann M."/>
            <person name="Ivanova N."/>
            <person name="Pagani I."/>
            <person name="Mavromatis K."/>
            <person name="Ovchinikova G."/>
            <person name="Pati A."/>
            <person name="Chen A."/>
            <person name="Palaniappan K."/>
            <person name="Land M."/>
            <person name="Hauser L."/>
            <person name="Brambilla E.M."/>
            <person name="Kotsyurbenko O."/>
            <person name="Rohde M."/>
            <person name="Tindall B.J."/>
            <person name="Abt B."/>
            <person name="Goker M."/>
            <person name="Detter J.C."/>
            <person name="Woyke T."/>
            <person name="Bristow J."/>
            <person name="Eisen J.A."/>
            <person name="Markowitz V."/>
            <person name="Hugenholtz P."/>
            <person name="Klenk H.P."/>
            <person name="Kyrpides N.C."/>
        </authorList>
    </citation>
    <scope>NUCLEOTIDE SEQUENCE [LARGE SCALE GENOMIC DNA]</scope>
    <source>
        <strain evidence="15">ATCC 51119 / DSM 12145 / JCM 21818 / LMG 10337 / NBRC 100064 / NCIMB 13643</strain>
    </source>
</reference>
<keyword evidence="4 10" id="KW-0812">Transmembrane</keyword>
<sequence length="946" mass="105348">MNAYRKYILPIYLSIFILFQNQLSFAQESITIKGRVFDKVSKDPIGGALVAVKGYSKRTVTNQDGSFSLHIAASLPLQLQVSFLGYVPEEFVVKNQNTPIIAALSVQHILGNEIVVSASRIPERILESPVSIERISIEDIKKTAATSFYDGLVNLKGVEQSTQSFTFKSLNTRGFNANGNVRFNQFLDGMDNQAPGLNFSVGNIAGITDLDLESAELIPGSSSALYGAGGINGTLLLNSKSPFIHQGLSVQLKTGINHIDKSQQGVANWNDVQVRYAKALNSKLAFKVNFSYLQADDWKALDQSNYDRTGMLGKVGDRSSDPAYDGINVYGDEIKVNMRNVAQAVVGTARQAYIKEYESATGSTPYDAQIQGFLSVMPSVSPFYLGLQNGIIPNQDVSRTGYLENDLVDYNTSSFRTSGSFNYKIRKDIEASAQAYWGTGTSVYTGADRYSLKNFNIGQYKLELKGNRFFLRAYTTQERSGDAYNTTALASLINERSKPSTAWFPQYVGAYLAGRKMGQDETQAHLTARSTADNGRFVPGSEEFIQAKQDIASRTIGAQGGAKFNDKTNLWHYEGMYNLSGLISAVDLIAGASYRLYDLNSGGTLFDDLNKKLTIAEYGAYVQGTKKFFDEKLKFVTSIRYDKSENFSGFLSPRVAAVWNLSKNHYFRFSYQSGFRNPTAQSQYIDLLVRAGSRLVGALPQLLDKYELKTNKPYTDLSYRAYVESGYSNPSVLENFTFSVFKPEKVQVYEIGYRALLTSALHLDASYYYNNYRDFLTAAILWQNPTPGNPTGLMSPVRYETTVNVQEPVKAQGWALGMEYNWKKLKWMANVAQDKLSKMPDKFFNTYNTPAYKFNAGVGGNEIIRNTDFNLTYRWQDQFIWRSAFASGEVPAYGTLDAQLSFKLPAYRSILKIGGANLLNKYYVTSVGNPSIGGMYYISLVFEGKN</sequence>
<dbReference type="InterPro" id="IPR039426">
    <property type="entry name" value="TonB-dep_rcpt-like"/>
</dbReference>
<dbReference type="InterPro" id="IPR037066">
    <property type="entry name" value="Plug_dom_sf"/>
</dbReference>
<dbReference type="KEGG" id="psn:Pedsa_2027"/>
<proteinExistence type="inferred from homology"/>
<evidence type="ECO:0000256" key="9">
    <source>
        <dbReference type="ARBA" id="ARBA00023237"/>
    </source>
</evidence>
<dbReference type="RefSeq" id="WP_013633066.1">
    <property type="nucleotide sequence ID" value="NC_015177.1"/>
</dbReference>
<dbReference type="InterPro" id="IPR012910">
    <property type="entry name" value="Plug_dom"/>
</dbReference>
<evidence type="ECO:0000256" key="1">
    <source>
        <dbReference type="ARBA" id="ARBA00004571"/>
    </source>
</evidence>
<dbReference type="InterPro" id="IPR036942">
    <property type="entry name" value="Beta-barrel_TonB_sf"/>
</dbReference>
<feature type="domain" description="TonB-dependent receptor plug" evidence="13">
    <location>
        <begin position="126"/>
        <end position="234"/>
    </location>
</feature>
<comment type="subcellular location">
    <subcellularLocation>
        <location evidence="1 10">Cell outer membrane</location>
        <topology evidence="1 10">Multi-pass membrane protein</topology>
    </subcellularLocation>
</comment>
<keyword evidence="3 10" id="KW-1134">Transmembrane beta strand</keyword>
<organism evidence="14 15">
    <name type="scientific">Pseudopedobacter saltans (strain ATCC 51119 / DSM 12145 / JCM 21818 / CCUG 39354 / LMG 10337 / NBRC 100064 / NCIMB 13643)</name>
    <name type="common">Pedobacter saltans</name>
    <dbReference type="NCBI Taxonomy" id="762903"/>
    <lineage>
        <taxon>Bacteria</taxon>
        <taxon>Pseudomonadati</taxon>
        <taxon>Bacteroidota</taxon>
        <taxon>Sphingobacteriia</taxon>
        <taxon>Sphingobacteriales</taxon>
        <taxon>Sphingobacteriaceae</taxon>
        <taxon>Pseudopedobacter</taxon>
    </lineage>
</organism>
<evidence type="ECO:0000256" key="5">
    <source>
        <dbReference type="ARBA" id="ARBA00022729"/>
    </source>
</evidence>
<gene>
    <name evidence="14" type="ordered locus">Pedsa_2027</name>
</gene>
<dbReference type="GO" id="GO:0044718">
    <property type="term" value="P:siderophore transmembrane transport"/>
    <property type="evidence" value="ECO:0007669"/>
    <property type="project" value="TreeGrafter"/>
</dbReference>
<keyword evidence="5" id="KW-0732">Signal</keyword>
<dbReference type="InterPro" id="IPR000531">
    <property type="entry name" value="Beta-barrel_TonB"/>
</dbReference>
<evidence type="ECO:0000313" key="15">
    <source>
        <dbReference type="Proteomes" id="UP000000310"/>
    </source>
</evidence>
<keyword evidence="2 10" id="KW-0813">Transport</keyword>
<dbReference type="PROSITE" id="PS52016">
    <property type="entry name" value="TONB_DEPENDENT_REC_3"/>
    <property type="match status" value="1"/>
</dbReference>
<evidence type="ECO:0000313" key="14">
    <source>
        <dbReference type="EMBL" id="ADY52579.1"/>
    </source>
</evidence>
<dbReference type="PANTHER" id="PTHR30069:SF29">
    <property type="entry name" value="HEMOGLOBIN AND HEMOGLOBIN-HAPTOGLOBIN-BINDING PROTEIN 1-RELATED"/>
    <property type="match status" value="1"/>
</dbReference>
<dbReference type="eggNOG" id="COG4771">
    <property type="taxonomic scope" value="Bacteria"/>
</dbReference>
<evidence type="ECO:0000259" key="12">
    <source>
        <dbReference type="Pfam" id="PF00593"/>
    </source>
</evidence>
<evidence type="ECO:0000256" key="4">
    <source>
        <dbReference type="ARBA" id="ARBA00022692"/>
    </source>
</evidence>
<dbReference type="PANTHER" id="PTHR30069">
    <property type="entry name" value="TONB-DEPENDENT OUTER MEMBRANE RECEPTOR"/>
    <property type="match status" value="1"/>
</dbReference>
<dbReference type="AlphaFoldDB" id="F0SAF9"/>
<protein>
    <submittedName>
        <fullName evidence="14">TonB-dependent receptor</fullName>
    </submittedName>
</protein>
<keyword evidence="9 10" id="KW-0998">Cell outer membrane</keyword>
<feature type="domain" description="TonB-dependent receptor-like beta-barrel" evidence="12">
    <location>
        <begin position="409"/>
        <end position="918"/>
    </location>
</feature>
<dbReference type="SUPFAM" id="SSF56935">
    <property type="entry name" value="Porins"/>
    <property type="match status" value="1"/>
</dbReference>
<reference evidence="15" key="2">
    <citation type="submission" date="2011-02" db="EMBL/GenBank/DDBJ databases">
        <title>The complete genome of Pedobacter saltans DSM 12145.</title>
        <authorList>
            <consortium name="US DOE Joint Genome Institute (JGI-PGF)"/>
            <person name="Lucas S."/>
            <person name="Copeland A."/>
            <person name="Lapidus A."/>
            <person name="Bruce D."/>
            <person name="Goodwin L."/>
            <person name="Pitluck S."/>
            <person name="Kyrpides N."/>
            <person name="Mavromatis K."/>
            <person name="Pagani I."/>
            <person name="Ivanova N."/>
            <person name="Ovchinnikova G."/>
            <person name="Lu M."/>
            <person name="Detter J.C."/>
            <person name="Han C."/>
            <person name="Land M."/>
            <person name="Hauser L."/>
            <person name="Markowitz V."/>
            <person name="Cheng J.-F."/>
            <person name="Hugenholtz P."/>
            <person name="Woyke T."/>
            <person name="Wu D."/>
            <person name="Tindall B."/>
            <person name="Pomrenke H.G."/>
            <person name="Brambilla E."/>
            <person name="Klenk H.-P."/>
            <person name="Eisen J.A."/>
        </authorList>
    </citation>
    <scope>NUCLEOTIDE SEQUENCE [LARGE SCALE GENOMIC DNA]</scope>
    <source>
        <strain evidence="15">ATCC 51119 / DSM 12145 / JCM 21818 / LMG 10337 / NBRC 100064 / NCIMB 13643</strain>
    </source>
</reference>
<keyword evidence="7 10" id="KW-0472">Membrane</keyword>
<dbReference type="STRING" id="762903.Pedsa_2027"/>
<evidence type="ECO:0000256" key="7">
    <source>
        <dbReference type="ARBA" id="ARBA00023136"/>
    </source>
</evidence>
<evidence type="ECO:0000256" key="6">
    <source>
        <dbReference type="ARBA" id="ARBA00023077"/>
    </source>
</evidence>
<dbReference type="InterPro" id="IPR008969">
    <property type="entry name" value="CarboxyPept-like_regulatory"/>
</dbReference>
<keyword evidence="6 11" id="KW-0798">TonB box</keyword>
<keyword evidence="15" id="KW-1185">Reference proteome</keyword>
<dbReference type="GO" id="GO:0015344">
    <property type="term" value="F:siderophore uptake transmembrane transporter activity"/>
    <property type="evidence" value="ECO:0007669"/>
    <property type="project" value="TreeGrafter"/>
</dbReference>